<organism evidence="1 2">
    <name type="scientific">Clostridium kluyveri</name>
    <dbReference type="NCBI Taxonomy" id="1534"/>
    <lineage>
        <taxon>Bacteria</taxon>
        <taxon>Bacillati</taxon>
        <taxon>Bacillota</taxon>
        <taxon>Clostridia</taxon>
        <taxon>Eubacteriales</taxon>
        <taxon>Clostridiaceae</taxon>
        <taxon>Clostridium</taxon>
    </lineage>
</organism>
<proteinExistence type="predicted"/>
<evidence type="ECO:0000313" key="2">
    <source>
        <dbReference type="Proteomes" id="UP000184604"/>
    </source>
</evidence>
<evidence type="ECO:0000313" key="1">
    <source>
        <dbReference type="EMBL" id="APM41188.1"/>
    </source>
</evidence>
<gene>
    <name evidence="1" type="ORF">BS101_04085</name>
</gene>
<protein>
    <submittedName>
        <fullName evidence="1">Uncharacterized protein</fullName>
    </submittedName>
</protein>
<dbReference type="EMBL" id="CP018335">
    <property type="protein sequence ID" value="APM41188.1"/>
    <property type="molecule type" value="Genomic_DNA"/>
</dbReference>
<dbReference type="AlphaFoldDB" id="A0A1L5FDU5"/>
<dbReference type="Proteomes" id="UP000184604">
    <property type="component" value="Chromosome"/>
</dbReference>
<sequence length="31" mass="3343">MILENKNLVKCKVCGADIAKNAPKCPHCGED</sequence>
<accession>A0A1L5FDU5</accession>
<name>A0A1L5FDU5_CLOKL</name>
<reference evidence="1 2" key="1">
    <citation type="submission" date="2016-12" db="EMBL/GenBank/DDBJ databases">
        <title>Complete genome sequence of Clostridium kluyveri JZZ isolated from the pit mud of a Chinese flavor liquor-making factory.</title>
        <authorList>
            <person name="Wang Y."/>
        </authorList>
    </citation>
    <scope>NUCLEOTIDE SEQUENCE [LARGE SCALE GENOMIC DNA]</scope>
    <source>
        <strain evidence="1 2">JZZ</strain>
    </source>
</reference>